<keyword evidence="2" id="KW-1185">Reference proteome</keyword>
<organism evidence="1 2">
    <name type="scientific">Aphanizomenon flos-aquae FACHB-1040</name>
    <dbReference type="NCBI Taxonomy" id="2692887"/>
    <lineage>
        <taxon>Bacteria</taxon>
        <taxon>Bacillati</taxon>
        <taxon>Cyanobacteriota</taxon>
        <taxon>Cyanophyceae</taxon>
        <taxon>Nostocales</taxon>
        <taxon>Aphanizomenonaceae</taxon>
        <taxon>Aphanizomenon</taxon>
    </lineage>
</organism>
<gene>
    <name evidence="1" type="ORF">H6F99_22000</name>
</gene>
<proteinExistence type="predicted"/>
<dbReference type="EMBL" id="JACJQT010000077">
    <property type="protein sequence ID" value="MBD2280849.1"/>
    <property type="molecule type" value="Genomic_DNA"/>
</dbReference>
<evidence type="ECO:0000313" key="1">
    <source>
        <dbReference type="EMBL" id="MBD2280849.1"/>
    </source>
</evidence>
<sequence>MSQLEQIETAILSLPSHDFEKLRQWFLNLDYELWDEQIERDIADGKLEALAAEALAKFTESINEFEL</sequence>
<evidence type="ECO:0000313" key="2">
    <source>
        <dbReference type="Proteomes" id="UP000606721"/>
    </source>
</evidence>
<comment type="caution">
    <text evidence="1">The sequence shown here is derived from an EMBL/GenBank/DDBJ whole genome shotgun (WGS) entry which is preliminary data.</text>
</comment>
<dbReference type="Proteomes" id="UP000606721">
    <property type="component" value="Unassembled WGS sequence"/>
</dbReference>
<reference evidence="1 2" key="1">
    <citation type="journal article" date="2020" name="ISME J.">
        <title>Comparative genomics reveals insights into cyanobacterial evolution and habitat adaptation.</title>
        <authorList>
            <person name="Chen M.Y."/>
            <person name="Teng W.K."/>
            <person name="Zhao L."/>
            <person name="Hu C.X."/>
            <person name="Zhou Y.K."/>
            <person name="Han B.P."/>
            <person name="Song L.R."/>
            <person name="Shu W.S."/>
        </authorList>
    </citation>
    <scope>NUCLEOTIDE SEQUENCE [LARGE SCALE GENOMIC DNA]</scope>
    <source>
        <strain evidence="1 2">FACHB-1040</strain>
    </source>
</reference>
<protein>
    <submittedName>
        <fullName evidence="1">Uncharacterized protein</fullName>
    </submittedName>
</protein>
<accession>A0ABR8C4Z2</accession>
<name>A0ABR8C4Z2_APHFL</name>
<dbReference type="RefSeq" id="WP_027402968.1">
    <property type="nucleotide sequence ID" value="NZ_JACJQT010000077.1"/>
</dbReference>